<dbReference type="Proteomes" id="UP000033048">
    <property type="component" value="Chromosome"/>
</dbReference>
<dbReference type="EMBL" id="CP009518">
    <property type="protein sequence ID" value="AKB84122.1"/>
    <property type="molecule type" value="Genomic_DNA"/>
</dbReference>
<dbReference type="AlphaFoldDB" id="A0A0E3SQ82"/>
<protein>
    <submittedName>
        <fullName evidence="1">Uncharacterized protein</fullName>
    </submittedName>
</protein>
<proteinExistence type="predicted"/>
<keyword evidence="2" id="KW-1185">Reference proteome</keyword>
<name>A0A0E3SQ82_METMT</name>
<dbReference type="KEGG" id="mmet:MCMEM_0069"/>
<accession>A0A0E3SQ82</accession>
<dbReference type="PATRIC" id="fig|1434104.5.peg.71"/>
<reference evidence="1 2" key="1">
    <citation type="submission" date="2014-07" db="EMBL/GenBank/DDBJ databases">
        <title>Methanogenic archaea and the global carbon cycle.</title>
        <authorList>
            <person name="Henriksen J.R."/>
            <person name="Luke J."/>
            <person name="Reinhart S."/>
            <person name="Benedict M.N."/>
            <person name="Youngblut N.D."/>
            <person name="Metcalf M.E."/>
            <person name="Whitaker R.J."/>
            <person name="Metcalf W.W."/>
        </authorList>
    </citation>
    <scope>NUCLEOTIDE SEQUENCE [LARGE SCALE GENOMIC DNA]</scope>
    <source>
        <strain evidence="1 2">MM1</strain>
    </source>
</reference>
<gene>
    <name evidence="1" type="ORF">MCMEM_0069</name>
</gene>
<evidence type="ECO:0000313" key="1">
    <source>
        <dbReference type="EMBL" id="AKB84122.1"/>
    </source>
</evidence>
<organism evidence="1 2">
    <name type="scientific">Methanococcoides methylutens MM1</name>
    <dbReference type="NCBI Taxonomy" id="1434104"/>
    <lineage>
        <taxon>Archaea</taxon>
        <taxon>Methanobacteriati</taxon>
        <taxon>Methanobacteriota</taxon>
        <taxon>Stenosarchaea group</taxon>
        <taxon>Methanomicrobia</taxon>
        <taxon>Methanosarcinales</taxon>
        <taxon>Methanosarcinaceae</taxon>
        <taxon>Methanococcoides</taxon>
    </lineage>
</organism>
<evidence type="ECO:0000313" key="2">
    <source>
        <dbReference type="Proteomes" id="UP000033048"/>
    </source>
</evidence>
<sequence length="355" mass="40138">MIIKRYYSLAVLGILCLLFAINLVNASITEDLNMTNGDNTLDIDRTRSAEYTFIFGLGPFEHEAIGSVGTLPELNTEKQKKEWALRLEELNERLKDGMVSSHMYPYGKVLTCGYNSNGYLVILFENKTIEQDTIDEIYAFVDEKARDLNIQDVPVEFGRGEYWQQYEIDMNILSEAELDADKEFMKSGRGTYQPTVIARYGKLPLLTTDEQRSDFGNDLMDILHDVRLEMEPYMDNGQVVEYGVTFGPSVEVGMNKNEIDNVQMLCYEVYGIFDEEAKKTGINEIPVTFIETGKIIDTVEIVEENDVVGPGLSESDLAIIDNETTQEEPDTNKQTPGFTSIMLIIGLLLSARSKK</sequence>
<dbReference type="HOGENOM" id="CLU_724835_0_0_2"/>